<gene>
    <name evidence="6" type="ORF">BWR60_05625</name>
</gene>
<dbReference type="PANTHER" id="PTHR44688">
    <property type="entry name" value="DNA-BINDING TRANSCRIPTIONAL ACTIVATOR DEVR_DOSR"/>
    <property type="match status" value="1"/>
</dbReference>
<evidence type="ECO:0000313" key="6">
    <source>
        <dbReference type="EMBL" id="OWJ68151.1"/>
    </source>
</evidence>
<dbReference type="Gene3D" id="1.10.10.10">
    <property type="entry name" value="Winged helix-like DNA-binding domain superfamily/Winged helix DNA-binding domain"/>
    <property type="match status" value="1"/>
</dbReference>
<reference evidence="7" key="1">
    <citation type="submission" date="2017-05" db="EMBL/GenBank/DDBJ databases">
        <authorList>
            <person name="Macchi M."/>
            <person name="Festa S."/>
            <person name="Coppotelli B.M."/>
            <person name="Morelli I.S."/>
        </authorList>
    </citation>
    <scope>NUCLEOTIDE SEQUENCE [LARGE SCALE GENOMIC DNA]</scope>
    <source>
        <strain evidence="7">I</strain>
    </source>
</reference>
<feature type="domain" description="HTH luxR-type" evidence="5">
    <location>
        <begin position="241"/>
        <end position="306"/>
    </location>
</feature>
<evidence type="ECO:0000313" key="7">
    <source>
        <dbReference type="Proteomes" id="UP000196655"/>
    </source>
</evidence>
<name>A0A211ZS96_9PROT</name>
<keyword evidence="2" id="KW-0238">DNA-binding</keyword>
<organism evidence="6 7">
    <name type="scientific">Inquilinus limosus</name>
    <dbReference type="NCBI Taxonomy" id="171674"/>
    <lineage>
        <taxon>Bacteria</taxon>
        <taxon>Pseudomonadati</taxon>
        <taxon>Pseudomonadota</taxon>
        <taxon>Alphaproteobacteria</taxon>
        <taxon>Rhodospirillales</taxon>
        <taxon>Rhodospirillaceae</taxon>
        <taxon>Inquilinus</taxon>
    </lineage>
</organism>
<dbReference type="SUPFAM" id="SSF46894">
    <property type="entry name" value="C-terminal effector domain of the bipartite response regulators"/>
    <property type="match status" value="1"/>
</dbReference>
<proteinExistence type="predicted"/>
<dbReference type="GO" id="GO:0006355">
    <property type="term" value="P:regulation of DNA-templated transcription"/>
    <property type="evidence" value="ECO:0007669"/>
    <property type="project" value="InterPro"/>
</dbReference>
<dbReference type="Pfam" id="PF00196">
    <property type="entry name" value="GerE"/>
    <property type="match status" value="1"/>
</dbReference>
<accession>A0A211ZS96</accession>
<evidence type="ECO:0000256" key="4">
    <source>
        <dbReference type="SAM" id="MobiDB-lite"/>
    </source>
</evidence>
<dbReference type="PRINTS" id="PR00038">
    <property type="entry name" value="HTHLUXR"/>
</dbReference>
<dbReference type="PROSITE" id="PS50043">
    <property type="entry name" value="HTH_LUXR_2"/>
    <property type="match status" value="1"/>
</dbReference>
<protein>
    <recommendedName>
        <fullName evidence="5">HTH luxR-type domain-containing protein</fullName>
    </recommendedName>
</protein>
<dbReference type="SMART" id="SM00421">
    <property type="entry name" value="HTH_LUXR"/>
    <property type="match status" value="1"/>
</dbReference>
<dbReference type="InterPro" id="IPR016032">
    <property type="entry name" value="Sig_transdc_resp-reg_C-effctor"/>
</dbReference>
<keyword evidence="1" id="KW-0805">Transcription regulation</keyword>
<dbReference type="InterPro" id="IPR000792">
    <property type="entry name" value="Tscrpt_reg_LuxR_C"/>
</dbReference>
<evidence type="ECO:0000256" key="2">
    <source>
        <dbReference type="ARBA" id="ARBA00023125"/>
    </source>
</evidence>
<sequence length="310" mass="33826">MPAWPRTRWRGNSRPSAAPRTSCCHRSAGSLAAPPEPTEQFGACFVSGTTLFRGRTIFSATMSDERTLGDLIGRTYDAAVGDEDWTTLVETMARAVGGTSAVMRWLARPAETAVTVNLDPAAHQAYDAYYHTVDPVWPKLFELPPGTAVDDCALVPEPALGRTEIYNDLYRQNHLWFCLSWYTVDAAGQPVCLAIYRPRQQPLYTGEELRLLQAVTPHLDRAVQIEGRLAAATERRKAAQLPQAGPDLSGRERDCLACIARGASSKSIARQLALSAHTVNEYIASAMRKLRASSRTEAVATAIALGLLTL</sequence>
<keyword evidence="7" id="KW-1185">Reference proteome</keyword>
<evidence type="ECO:0000259" key="5">
    <source>
        <dbReference type="PROSITE" id="PS50043"/>
    </source>
</evidence>
<evidence type="ECO:0000256" key="1">
    <source>
        <dbReference type="ARBA" id="ARBA00023015"/>
    </source>
</evidence>
<dbReference type="GO" id="GO:0003677">
    <property type="term" value="F:DNA binding"/>
    <property type="evidence" value="ECO:0007669"/>
    <property type="project" value="UniProtKB-KW"/>
</dbReference>
<dbReference type="AlphaFoldDB" id="A0A211ZS96"/>
<comment type="caution">
    <text evidence="6">The sequence shown here is derived from an EMBL/GenBank/DDBJ whole genome shotgun (WGS) entry which is preliminary data.</text>
</comment>
<dbReference type="PROSITE" id="PS00622">
    <property type="entry name" value="HTH_LUXR_1"/>
    <property type="match status" value="1"/>
</dbReference>
<dbReference type="PANTHER" id="PTHR44688:SF16">
    <property type="entry name" value="DNA-BINDING TRANSCRIPTIONAL ACTIVATOR DEVR_DOSR"/>
    <property type="match status" value="1"/>
</dbReference>
<dbReference type="OrthoDB" id="7364612at2"/>
<dbReference type="CDD" id="cd06170">
    <property type="entry name" value="LuxR_C_like"/>
    <property type="match status" value="1"/>
</dbReference>
<dbReference type="InterPro" id="IPR036388">
    <property type="entry name" value="WH-like_DNA-bd_sf"/>
</dbReference>
<dbReference type="Proteomes" id="UP000196655">
    <property type="component" value="Unassembled WGS sequence"/>
</dbReference>
<dbReference type="EMBL" id="NHON01000007">
    <property type="protein sequence ID" value="OWJ68151.1"/>
    <property type="molecule type" value="Genomic_DNA"/>
</dbReference>
<keyword evidence="3" id="KW-0804">Transcription</keyword>
<feature type="region of interest" description="Disordered" evidence="4">
    <location>
        <begin position="1"/>
        <end position="21"/>
    </location>
</feature>
<evidence type="ECO:0000256" key="3">
    <source>
        <dbReference type="ARBA" id="ARBA00023163"/>
    </source>
</evidence>